<proteinExistence type="inferred from homology"/>
<dbReference type="RefSeq" id="WP_147278773.1">
    <property type="nucleotide sequence ID" value="NZ_UGHV01000001.1"/>
</dbReference>
<dbReference type="InterPro" id="IPR015867">
    <property type="entry name" value="N-reg_PII/ATP_PRibTrfase_C"/>
</dbReference>
<dbReference type="Gene3D" id="3.30.70.120">
    <property type="match status" value="1"/>
</dbReference>
<protein>
    <submittedName>
        <fullName evidence="2">Divalent cation tolerance protein</fullName>
    </submittedName>
</protein>
<dbReference type="PANTHER" id="PTHR23419:SF8">
    <property type="entry name" value="FI09726P"/>
    <property type="match status" value="1"/>
</dbReference>
<evidence type="ECO:0000313" key="3">
    <source>
        <dbReference type="Proteomes" id="UP000254841"/>
    </source>
</evidence>
<dbReference type="PANTHER" id="PTHR23419">
    <property type="entry name" value="DIVALENT CATION TOLERANCE CUTA-RELATED"/>
    <property type="match status" value="1"/>
</dbReference>
<comment type="similarity">
    <text evidence="1">Belongs to the CutA family.</text>
</comment>
<evidence type="ECO:0000256" key="1">
    <source>
        <dbReference type="ARBA" id="ARBA00010169"/>
    </source>
</evidence>
<reference evidence="2 3" key="1">
    <citation type="submission" date="2018-06" db="EMBL/GenBank/DDBJ databases">
        <authorList>
            <consortium name="Pathogen Informatics"/>
            <person name="Doyle S."/>
        </authorList>
    </citation>
    <scope>NUCLEOTIDE SEQUENCE [LARGE SCALE GENOMIC DNA]</scope>
    <source>
        <strain evidence="2 3">NCTC12410</strain>
    </source>
</reference>
<dbReference type="InterPro" id="IPR011322">
    <property type="entry name" value="N-reg_PII-like_a/b"/>
</dbReference>
<sequence>MEAYIILTTTSSKKEAKSIAKALLEHNLIACAQWSKIKSLYRFNGQIHCDKEYLLRLKTTKSALEKARSMLLSLHSYETPQFLALAIDEISHEYAAFIYANTRQTHIV</sequence>
<dbReference type="Pfam" id="PF03091">
    <property type="entry name" value="CutA1"/>
    <property type="match status" value="1"/>
</dbReference>
<gene>
    <name evidence="2" type="primary">cutA</name>
    <name evidence="2" type="ORF">NCTC12410_00939</name>
</gene>
<dbReference type="Proteomes" id="UP000254841">
    <property type="component" value="Unassembled WGS sequence"/>
</dbReference>
<dbReference type="AlphaFoldDB" id="A0A377J3N9"/>
<name>A0A377J3N9_9HELI</name>
<dbReference type="EMBL" id="UGHV01000001">
    <property type="protein sequence ID" value="STO97117.1"/>
    <property type="molecule type" value="Genomic_DNA"/>
</dbReference>
<dbReference type="SUPFAM" id="SSF54913">
    <property type="entry name" value="GlnB-like"/>
    <property type="match status" value="1"/>
</dbReference>
<dbReference type="OrthoDB" id="5329726at2"/>
<evidence type="ECO:0000313" key="2">
    <source>
        <dbReference type="EMBL" id="STO97117.1"/>
    </source>
</evidence>
<accession>A0A377J3N9</accession>
<organism evidence="2 3">
    <name type="scientific">Helicobacter canis</name>
    <dbReference type="NCBI Taxonomy" id="29419"/>
    <lineage>
        <taxon>Bacteria</taxon>
        <taxon>Pseudomonadati</taxon>
        <taxon>Campylobacterota</taxon>
        <taxon>Epsilonproteobacteria</taxon>
        <taxon>Campylobacterales</taxon>
        <taxon>Helicobacteraceae</taxon>
        <taxon>Helicobacter</taxon>
    </lineage>
</organism>
<dbReference type="GO" id="GO:0010038">
    <property type="term" value="P:response to metal ion"/>
    <property type="evidence" value="ECO:0007669"/>
    <property type="project" value="InterPro"/>
</dbReference>
<dbReference type="InterPro" id="IPR004323">
    <property type="entry name" value="Ion_tolerance_CutA"/>
</dbReference>
<dbReference type="GO" id="GO:0005507">
    <property type="term" value="F:copper ion binding"/>
    <property type="evidence" value="ECO:0007669"/>
    <property type="project" value="TreeGrafter"/>
</dbReference>